<dbReference type="EMBL" id="NIRR01000013">
    <property type="protein sequence ID" value="OWP63260.1"/>
    <property type="molecule type" value="Genomic_DNA"/>
</dbReference>
<dbReference type="OrthoDB" id="9798250at2"/>
<accession>A0A2D0AFS4</accession>
<evidence type="ECO:0000313" key="2">
    <source>
        <dbReference type="Proteomes" id="UP000197277"/>
    </source>
</evidence>
<reference evidence="1 2" key="1">
    <citation type="submission" date="2017-06" db="EMBL/GenBank/DDBJ databases">
        <title>Hymenobacter amundsenii sp. nov. isolated from regoliths in Antarctica.</title>
        <authorList>
            <person name="Sedlacek I."/>
            <person name="Kralova S."/>
            <person name="Pantucek R."/>
            <person name="Svec P."/>
            <person name="Holochova P."/>
            <person name="Stankova E."/>
            <person name="Vrbovska V."/>
            <person name="Busse H.-J."/>
        </authorList>
    </citation>
    <scope>NUCLEOTIDE SEQUENCE [LARGE SCALE GENOMIC DNA]</scope>
    <source>
        <strain evidence="1 2">CCM 8682</strain>
    </source>
</reference>
<evidence type="ECO:0008006" key="3">
    <source>
        <dbReference type="Google" id="ProtNLM"/>
    </source>
</evidence>
<sequence>MSHNTLLSHHLDSLIIFARHPELGRVKTRLAAGIGAEAALAVYRTLLDHTRAVLAPLPVQKTVWLVGENGPEAARDWAGFEQQPQPAGDLGEKMQAAFTHDFARPAATAVIIGTDCPGLTTEHLREAFAALQTHDLVLGPAVDGGYYLLGMRRLYPELFANKPWSTATVRAETLADAARLGLRVHLLPALQDIDTVDDLRAWQQQPASALGPALPVV</sequence>
<dbReference type="SUPFAM" id="SSF53448">
    <property type="entry name" value="Nucleotide-diphospho-sugar transferases"/>
    <property type="match status" value="1"/>
</dbReference>
<name>A0A2D0AFS4_9BACT</name>
<dbReference type="NCBIfam" id="TIGR04282">
    <property type="entry name" value="glyco_like_cofC"/>
    <property type="match status" value="1"/>
</dbReference>
<dbReference type="PANTHER" id="PTHR36529:SF1">
    <property type="entry name" value="GLYCOSYLTRANSFERASE"/>
    <property type="match status" value="1"/>
</dbReference>
<dbReference type="AlphaFoldDB" id="A0A2D0AFS4"/>
<proteinExistence type="predicted"/>
<dbReference type="Proteomes" id="UP000197277">
    <property type="component" value="Unassembled WGS sequence"/>
</dbReference>
<dbReference type="InterPro" id="IPR018641">
    <property type="entry name" value="Trfase_1_rSAM/seldom-assoc"/>
</dbReference>
<dbReference type="InterPro" id="IPR029044">
    <property type="entry name" value="Nucleotide-diphossugar_trans"/>
</dbReference>
<organism evidence="1 2">
    <name type="scientific">Hymenobacter amundsenii</name>
    <dbReference type="NCBI Taxonomy" id="2006685"/>
    <lineage>
        <taxon>Bacteria</taxon>
        <taxon>Pseudomonadati</taxon>
        <taxon>Bacteroidota</taxon>
        <taxon>Cytophagia</taxon>
        <taxon>Cytophagales</taxon>
        <taxon>Hymenobacteraceae</taxon>
        <taxon>Hymenobacter</taxon>
    </lineage>
</organism>
<keyword evidence="2" id="KW-1185">Reference proteome</keyword>
<protein>
    <recommendedName>
        <fullName evidence="3">Glycosyltransferase</fullName>
    </recommendedName>
</protein>
<gene>
    <name evidence="1" type="ORF">CDA63_09540</name>
</gene>
<dbReference type="PANTHER" id="PTHR36529">
    <property type="entry name" value="SLL1095 PROTEIN"/>
    <property type="match status" value="1"/>
</dbReference>
<dbReference type="Gene3D" id="3.90.550.10">
    <property type="entry name" value="Spore Coat Polysaccharide Biosynthesis Protein SpsA, Chain A"/>
    <property type="match status" value="1"/>
</dbReference>
<dbReference type="Pfam" id="PF09837">
    <property type="entry name" value="DUF2064"/>
    <property type="match status" value="1"/>
</dbReference>
<evidence type="ECO:0000313" key="1">
    <source>
        <dbReference type="EMBL" id="OWP63260.1"/>
    </source>
</evidence>
<comment type="caution">
    <text evidence="1">The sequence shown here is derived from an EMBL/GenBank/DDBJ whole genome shotgun (WGS) entry which is preliminary data.</text>
</comment>